<evidence type="ECO:0000313" key="4">
    <source>
        <dbReference type="Proteomes" id="UP001595690"/>
    </source>
</evidence>
<dbReference type="RefSeq" id="WP_382381253.1">
    <property type="nucleotide sequence ID" value="NZ_JBHRZI010000057.1"/>
</dbReference>
<gene>
    <name evidence="3" type="ORF">ACFOWZ_47635</name>
</gene>
<evidence type="ECO:0000256" key="2">
    <source>
        <dbReference type="SAM" id="SignalP"/>
    </source>
</evidence>
<name>A0ABV8CBQ6_9PSEU</name>
<dbReference type="EMBL" id="JBHRZI010000057">
    <property type="protein sequence ID" value="MFC3899185.1"/>
    <property type="molecule type" value="Genomic_DNA"/>
</dbReference>
<feature type="signal peptide" evidence="2">
    <location>
        <begin position="1"/>
        <end position="21"/>
    </location>
</feature>
<organism evidence="3 4">
    <name type="scientific">Lentzea rhizosphaerae</name>
    <dbReference type="NCBI Taxonomy" id="2041025"/>
    <lineage>
        <taxon>Bacteria</taxon>
        <taxon>Bacillati</taxon>
        <taxon>Actinomycetota</taxon>
        <taxon>Actinomycetes</taxon>
        <taxon>Pseudonocardiales</taxon>
        <taxon>Pseudonocardiaceae</taxon>
        <taxon>Lentzea</taxon>
    </lineage>
</organism>
<comment type="caution">
    <text evidence="3">The sequence shown here is derived from an EMBL/GenBank/DDBJ whole genome shotgun (WGS) entry which is preliminary data.</text>
</comment>
<sequence>MKRSIVLVAVALGLTACTATPAPEQNAAFTTQPPSSTTTPTTSVVTRTPAPKAVTKADNRVGYGALKLGMTLEEARATGQTDLTWEGAGDNPCVADGKVTISRKQGVVRIFLPADARTSKGIGIGSTFADVKRAYPDAHEYRAGWTAAVDGDSHYAFLSSSKSEDYHALTEEVAGIKLLANGADCVLSLL</sequence>
<keyword evidence="4" id="KW-1185">Reference proteome</keyword>
<feature type="region of interest" description="Disordered" evidence="1">
    <location>
        <begin position="25"/>
        <end position="48"/>
    </location>
</feature>
<dbReference type="Proteomes" id="UP001595690">
    <property type="component" value="Unassembled WGS sequence"/>
</dbReference>
<dbReference type="PROSITE" id="PS51257">
    <property type="entry name" value="PROKAR_LIPOPROTEIN"/>
    <property type="match status" value="1"/>
</dbReference>
<evidence type="ECO:0000313" key="3">
    <source>
        <dbReference type="EMBL" id="MFC3899185.1"/>
    </source>
</evidence>
<reference evidence="4" key="1">
    <citation type="journal article" date="2019" name="Int. J. Syst. Evol. Microbiol.">
        <title>The Global Catalogue of Microorganisms (GCM) 10K type strain sequencing project: providing services to taxonomists for standard genome sequencing and annotation.</title>
        <authorList>
            <consortium name="The Broad Institute Genomics Platform"/>
            <consortium name="The Broad Institute Genome Sequencing Center for Infectious Disease"/>
            <person name="Wu L."/>
            <person name="Ma J."/>
        </authorList>
    </citation>
    <scope>NUCLEOTIDE SEQUENCE [LARGE SCALE GENOMIC DNA]</scope>
    <source>
        <strain evidence="4">CGMCC 4.7405</strain>
    </source>
</reference>
<keyword evidence="2" id="KW-0732">Signal</keyword>
<accession>A0ABV8CBQ6</accession>
<feature type="compositionally biased region" description="Low complexity" evidence="1">
    <location>
        <begin position="30"/>
        <end position="48"/>
    </location>
</feature>
<evidence type="ECO:0008006" key="5">
    <source>
        <dbReference type="Google" id="ProtNLM"/>
    </source>
</evidence>
<feature type="chain" id="PRO_5045495379" description="Lipoprotein" evidence="2">
    <location>
        <begin position="22"/>
        <end position="190"/>
    </location>
</feature>
<proteinExistence type="predicted"/>
<protein>
    <recommendedName>
        <fullName evidence="5">Lipoprotein</fullName>
    </recommendedName>
</protein>
<evidence type="ECO:0000256" key="1">
    <source>
        <dbReference type="SAM" id="MobiDB-lite"/>
    </source>
</evidence>